<feature type="non-terminal residue" evidence="1">
    <location>
        <position position="1"/>
    </location>
</feature>
<dbReference type="AlphaFoldDB" id="A0A382UM53"/>
<sequence>VEEIPGLYGSVRMEEDVLQEIWAVAAFRQDGLLTQCGKRVAIRSRGNWNRAEEGPDFKQSLLLIEGMESSGDVEIHFHPQDREAHGHNKDPNYNQVILHVCLFPHAIPGKEFRTESGRTIPTLILLPHLLQSLEEFAEERALAKLAGIGEIEEESKEMAPIVIERNVEYARERWFQKLAFAKNRILRLGWED</sequence>
<reference evidence="1" key="1">
    <citation type="submission" date="2018-05" db="EMBL/GenBank/DDBJ databases">
        <authorList>
            <person name="Lanie J.A."/>
            <person name="Ng W.-L."/>
            <person name="Kazmierczak K.M."/>
            <person name="Andrzejewski T.M."/>
            <person name="Davidsen T.M."/>
            <person name="Wayne K.J."/>
            <person name="Tettelin H."/>
            <person name="Glass J.I."/>
            <person name="Rusch D."/>
            <person name="Podicherti R."/>
            <person name="Tsui H.-C.T."/>
            <person name="Winkler M.E."/>
        </authorList>
    </citation>
    <scope>NUCLEOTIDE SEQUENCE</scope>
</reference>
<dbReference type="InterPro" id="IPR021272">
    <property type="entry name" value="DUF2851"/>
</dbReference>
<feature type="non-terminal residue" evidence="1">
    <location>
        <position position="192"/>
    </location>
</feature>
<evidence type="ECO:0008006" key="2">
    <source>
        <dbReference type="Google" id="ProtNLM"/>
    </source>
</evidence>
<gene>
    <name evidence="1" type="ORF">METZ01_LOCUS388200</name>
</gene>
<accession>A0A382UM53</accession>
<name>A0A382UM53_9ZZZZ</name>
<protein>
    <recommendedName>
        <fullName evidence="2">DUF2851 domain-containing protein</fullName>
    </recommendedName>
</protein>
<dbReference type="EMBL" id="UINC01145301">
    <property type="protein sequence ID" value="SVD35346.1"/>
    <property type="molecule type" value="Genomic_DNA"/>
</dbReference>
<proteinExistence type="predicted"/>
<organism evidence="1">
    <name type="scientific">marine metagenome</name>
    <dbReference type="NCBI Taxonomy" id="408172"/>
    <lineage>
        <taxon>unclassified sequences</taxon>
        <taxon>metagenomes</taxon>
        <taxon>ecological metagenomes</taxon>
    </lineage>
</organism>
<evidence type="ECO:0000313" key="1">
    <source>
        <dbReference type="EMBL" id="SVD35346.1"/>
    </source>
</evidence>
<dbReference type="Pfam" id="PF11013">
    <property type="entry name" value="DUF2851"/>
    <property type="match status" value="1"/>
</dbReference>